<evidence type="ECO:0000259" key="6">
    <source>
        <dbReference type="Pfam" id="PF07993"/>
    </source>
</evidence>
<keyword evidence="3 4" id="KW-0443">Lipid metabolism</keyword>
<organism evidence="7 8">
    <name type="scientific">Pristionchus fissidentatus</name>
    <dbReference type="NCBI Taxonomy" id="1538716"/>
    <lineage>
        <taxon>Eukaryota</taxon>
        <taxon>Metazoa</taxon>
        <taxon>Ecdysozoa</taxon>
        <taxon>Nematoda</taxon>
        <taxon>Chromadorea</taxon>
        <taxon>Rhabditida</taxon>
        <taxon>Rhabditina</taxon>
        <taxon>Diplogasteromorpha</taxon>
        <taxon>Diplogasteroidea</taxon>
        <taxon>Neodiplogasteridae</taxon>
        <taxon>Pristionchus</taxon>
    </lineage>
</organism>
<name>A0AAV5X1T5_9BILA</name>
<dbReference type="GO" id="GO:0005777">
    <property type="term" value="C:peroxisome"/>
    <property type="evidence" value="ECO:0007669"/>
    <property type="project" value="TreeGrafter"/>
</dbReference>
<dbReference type="GO" id="GO:0035336">
    <property type="term" value="P:long-chain fatty-acyl-CoA metabolic process"/>
    <property type="evidence" value="ECO:0007669"/>
    <property type="project" value="TreeGrafter"/>
</dbReference>
<comment type="caution">
    <text evidence="7">The sequence shown here is derived from an EMBL/GenBank/DDBJ whole genome shotgun (WGS) entry which is preliminary data.</text>
</comment>
<comment type="similarity">
    <text evidence="1 4">Belongs to the fatty acyl-CoA reductase family.</text>
</comment>
<evidence type="ECO:0000313" key="8">
    <source>
        <dbReference type="Proteomes" id="UP001432322"/>
    </source>
</evidence>
<evidence type="ECO:0000259" key="5">
    <source>
        <dbReference type="Pfam" id="PF03015"/>
    </source>
</evidence>
<dbReference type="EC" id="1.2.1.84" evidence="4"/>
<feature type="domain" description="Thioester reductase (TE)" evidence="6">
    <location>
        <begin position="12"/>
        <end position="284"/>
    </location>
</feature>
<accession>A0AAV5X1T5</accession>
<feature type="non-terminal residue" evidence="7">
    <location>
        <position position="1"/>
    </location>
</feature>
<evidence type="ECO:0000313" key="7">
    <source>
        <dbReference type="EMBL" id="GMT36880.1"/>
    </source>
</evidence>
<proteinExistence type="inferred from homology"/>
<dbReference type="InterPro" id="IPR026055">
    <property type="entry name" value="FAR"/>
</dbReference>
<dbReference type="CDD" id="cd09071">
    <property type="entry name" value="FAR_C"/>
    <property type="match status" value="1"/>
</dbReference>
<dbReference type="FunFam" id="3.40.50.720:FF:000751">
    <property type="entry name" value="Fatty acyl-CoA reductase"/>
    <property type="match status" value="1"/>
</dbReference>
<dbReference type="EMBL" id="BTSY01000007">
    <property type="protein sequence ID" value="GMT36880.1"/>
    <property type="molecule type" value="Genomic_DNA"/>
</dbReference>
<reference evidence="7" key="1">
    <citation type="submission" date="2023-10" db="EMBL/GenBank/DDBJ databases">
        <title>Genome assembly of Pristionchus species.</title>
        <authorList>
            <person name="Yoshida K."/>
            <person name="Sommer R.J."/>
        </authorList>
    </citation>
    <scope>NUCLEOTIDE SEQUENCE</scope>
    <source>
        <strain evidence="7">RS5133</strain>
    </source>
</reference>
<dbReference type="InterPro" id="IPR033640">
    <property type="entry name" value="FAR_C"/>
</dbReference>
<evidence type="ECO:0000256" key="2">
    <source>
        <dbReference type="ARBA" id="ARBA00022516"/>
    </source>
</evidence>
<sequence>LNHIYRDRALFVTGASGFVGKVLVEKMLHSLPGIKTIFILIRASKGKSGTERWKDIEKLELFNRIRRDCPDRLSKVVAIEGDITLSDLGISQENMQRVLEETSVVIHCAATVRFNEPLKNAVEINMRGVSRVISLCHRMPKLACFLHCSTCYVNADKLGIPVEERVYPALCDPHKLMEASDWLDDSLFESIGESASKVYTNTYCFTKALSEHLVLDEASNLPTLILRPAIVGGIWKDGIPGWADAFQGIAALLAALGSGAISRVPVDLNSRCDAIPVDIVTNMMISAGAYRIMLKDSTIPILHCNSSDLNPMRFGDVRNHVVECAMKYPMDSVVSTPIFSPFGSDRLEKSMHSVREKYIGPAMDRITSIAGKKPFWARFYGRVGETYTVIRKFLVDYHFKSDNLVQLLKMMTEEDRETFDFDIRKLNWFDYMFDVQMGVKVFLLKDNIVDHEKVRNARRKMQLMQFTFTWTSVLEKNDNCLCIFRSMTSWHIFVPLTLVWHFYCTIFTYTPCGVASIHEYKRRIEDAMGETLK</sequence>
<evidence type="ECO:0000256" key="3">
    <source>
        <dbReference type="ARBA" id="ARBA00023098"/>
    </source>
</evidence>
<dbReference type="InterPro" id="IPR036291">
    <property type="entry name" value="NAD(P)-bd_dom_sf"/>
</dbReference>
<dbReference type="Pfam" id="PF07993">
    <property type="entry name" value="NAD_binding_4"/>
    <property type="match status" value="1"/>
</dbReference>
<comment type="function">
    <text evidence="4">Catalyzes the reduction of fatty acyl-CoA to fatty alcohols.</text>
</comment>
<dbReference type="InterPro" id="IPR013120">
    <property type="entry name" value="FAR_NAD-bd"/>
</dbReference>
<feature type="domain" description="Fatty acyl-CoA reductase C-terminal" evidence="5">
    <location>
        <begin position="362"/>
        <end position="446"/>
    </location>
</feature>
<evidence type="ECO:0000256" key="1">
    <source>
        <dbReference type="ARBA" id="ARBA00005928"/>
    </source>
</evidence>
<dbReference type="GO" id="GO:0102965">
    <property type="term" value="F:alcohol-forming long-chain fatty acyl-CoA reductase activity"/>
    <property type="evidence" value="ECO:0007669"/>
    <property type="project" value="UniProtKB-EC"/>
</dbReference>
<dbReference type="CDD" id="cd05236">
    <property type="entry name" value="FAR-N_SDR_e"/>
    <property type="match status" value="1"/>
</dbReference>
<keyword evidence="4" id="KW-0521">NADP</keyword>
<dbReference type="PANTHER" id="PTHR11011">
    <property type="entry name" value="MALE STERILITY PROTEIN 2-RELATED"/>
    <property type="match status" value="1"/>
</dbReference>
<dbReference type="SUPFAM" id="SSF51735">
    <property type="entry name" value="NAD(P)-binding Rossmann-fold domains"/>
    <property type="match status" value="1"/>
</dbReference>
<evidence type="ECO:0000256" key="4">
    <source>
        <dbReference type="RuleBase" id="RU363097"/>
    </source>
</evidence>
<keyword evidence="4" id="KW-0560">Oxidoreductase</keyword>
<feature type="non-terminal residue" evidence="7">
    <location>
        <position position="533"/>
    </location>
</feature>
<keyword evidence="8" id="KW-1185">Reference proteome</keyword>
<dbReference type="GO" id="GO:0080019">
    <property type="term" value="F:alcohol-forming very long-chain fatty acyl-CoA reductase activity"/>
    <property type="evidence" value="ECO:0007669"/>
    <property type="project" value="InterPro"/>
</dbReference>
<dbReference type="Pfam" id="PF03015">
    <property type="entry name" value="Sterile"/>
    <property type="match status" value="1"/>
</dbReference>
<keyword evidence="2 4" id="KW-0444">Lipid biosynthesis</keyword>
<dbReference type="AlphaFoldDB" id="A0AAV5X1T5"/>
<dbReference type="PANTHER" id="PTHR11011:SF45">
    <property type="entry name" value="FATTY ACYL-COA REDUCTASE CG8306-RELATED"/>
    <property type="match status" value="1"/>
</dbReference>
<comment type="catalytic activity">
    <reaction evidence="4">
        <text>a long-chain fatty acyl-CoA + 2 NADPH + 2 H(+) = a long-chain primary fatty alcohol + 2 NADP(+) + CoA</text>
        <dbReference type="Rhea" id="RHEA:52716"/>
        <dbReference type="ChEBI" id="CHEBI:15378"/>
        <dbReference type="ChEBI" id="CHEBI:57287"/>
        <dbReference type="ChEBI" id="CHEBI:57783"/>
        <dbReference type="ChEBI" id="CHEBI:58349"/>
        <dbReference type="ChEBI" id="CHEBI:77396"/>
        <dbReference type="ChEBI" id="CHEBI:83139"/>
        <dbReference type="EC" id="1.2.1.84"/>
    </reaction>
</comment>
<dbReference type="Proteomes" id="UP001432322">
    <property type="component" value="Unassembled WGS sequence"/>
</dbReference>
<protein>
    <recommendedName>
        <fullName evidence="4">Fatty acyl-CoA reductase</fullName>
        <ecNumber evidence="4">1.2.1.84</ecNumber>
    </recommendedName>
</protein>
<dbReference type="Gene3D" id="3.40.50.720">
    <property type="entry name" value="NAD(P)-binding Rossmann-like Domain"/>
    <property type="match status" value="1"/>
</dbReference>
<gene>
    <name evidence="7" type="ORF">PFISCL1PPCAC_28177</name>
</gene>